<sequence>HVANIGATEPILSNGMWICYKCTDFLDVQKVIFTGYSYGGLSNLPESEYFSCSMEATIPGEIGVVGYRPSVVMGMLADKRAEVGTKIGHT</sequence>
<dbReference type="EMBL" id="JASCZI010214952">
    <property type="protein sequence ID" value="MED6202307.1"/>
    <property type="molecule type" value="Genomic_DNA"/>
</dbReference>
<evidence type="ECO:0000313" key="1">
    <source>
        <dbReference type="EMBL" id="MED6202307.1"/>
    </source>
</evidence>
<organism evidence="1 2">
    <name type="scientific">Stylosanthes scabra</name>
    <dbReference type="NCBI Taxonomy" id="79078"/>
    <lineage>
        <taxon>Eukaryota</taxon>
        <taxon>Viridiplantae</taxon>
        <taxon>Streptophyta</taxon>
        <taxon>Embryophyta</taxon>
        <taxon>Tracheophyta</taxon>
        <taxon>Spermatophyta</taxon>
        <taxon>Magnoliopsida</taxon>
        <taxon>eudicotyledons</taxon>
        <taxon>Gunneridae</taxon>
        <taxon>Pentapetalae</taxon>
        <taxon>rosids</taxon>
        <taxon>fabids</taxon>
        <taxon>Fabales</taxon>
        <taxon>Fabaceae</taxon>
        <taxon>Papilionoideae</taxon>
        <taxon>50 kb inversion clade</taxon>
        <taxon>dalbergioids sensu lato</taxon>
        <taxon>Dalbergieae</taxon>
        <taxon>Pterocarpus clade</taxon>
        <taxon>Stylosanthes</taxon>
    </lineage>
</organism>
<proteinExistence type="predicted"/>
<name>A0ABU6XV49_9FABA</name>
<keyword evidence="2" id="KW-1185">Reference proteome</keyword>
<accession>A0ABU6XV49</accession>
<reference evidence="1 2" key="1">
    <citation type="journal article" date="2023" name="Plants (Basel)">
        <title>Bridging the Gap: Combining Genomics and Transcriptomics Approaches to Understand Stylosanthes scabra, an Orphan Legume from the Brazilian Caatinga.</title>
        <authorList>
            <person name="Ferreira-Neto J.R.C."/>
            <person name="da Silva M.D."/>
            <person name="Binneck E."/>
            <person name="de Melo N.F."/>
            <person name="da Silva R.H."/>
            <person name="de Melo A.L.T.M."/>
            <person name="Pandolfi V."/>
            <person name="Bustamante F.O."/>
            <person name="Brasileiro-Vidal A.C."/>
            <person name="Benko-Iseppon A.M."/>
        </authorList>
    </citation>
    <scope>NUCLEOTIDE SEQUENCE [LARGE SCALE GENOMIC DNA]</scope>
    <source>
        <tissue evidence="1">Leaves</tissue>
    </source>
</reference>
<dbReference type="Proteomes" id="UP001341840">
    <property type="component" value="Unassembled WGS sequence"/>
</dbReference>
<protein>
    <submittedName>
        <fullName evidence="1">Uncharacterized protein</fullName>
    </submittedName>
</protein>
<comment type="caution">
    <text evidence="1">The sequence shown here is derived from an EMBL/GenBank/DDBJ whole genome shotgun (WGS) entry which is preliminary data.</text>
</comment>
<feature type="non-terminal residue" evidence="1">
    <location>
        <position position="1"/>
    </location>
</feature>
<gene>
    <name evidence="1" type="ORF">PIB30_104029</name>
</gene>
<evidence type="ECO:0000313" key="2">
    <source>
        <dbReference type="Proteomes" id="UP001341840"/>
    </source>
</evidence>